<reference evidence="1 2" key="1">
    <citation type="submission" date="2018-10" db="EMBL/GenBank/DDBJ databases">
        <title>Natrarchaeobius chitinivorans gen. nov., sp. nov., and Natrarchaeobius haloalkaliphilus sp. nov., alkaliphilic, chitin-utilizing haloarchaea from hypersaline alkaline lakes.</title>
        <authorList>
            <person name="Sorokin D.Y."/>
            <person name="Elcheninov A.G."/>
            <person name="Kostrikina N.A."/>
            <person name="Bale N.J."/>
            <person name="Sinninghe Damste J.S."/>
            <person name="Khijniak T.V."/>
            <person name="Kublanov I.V."/>
            <person name="Toshchakov S.V."/>
        </authorList>
    </citation>
    <scope>NUCLEOTIDE SEQUENCE [LARGE SCALE GENOMIC DNA]</scope>
    <source>
        <strain evidence="1 2">AArcht7</strain>
    </source>
</reference>
<sequence>MRLFDGETHAFTDATVHDRPASAQPSRSVLECGLEGGGVLIRSPPFGFVRRRVRFGPSVSRRSVDRAPPGIPFEREKVVGRESEPGRRIPRDW</sequence>
<evidence type="ECO:0000313" key="1">
    <source>
        <dbReference type="EMBL" id="RQG96214.1"/>
    </source>
</evidence>
<protein>
    <submittedName>
        <fullName evidence="1">Uncharacterized protein</fullName>
    </submittedName>
</protein>
<name>A0A3N6M6J3_NATCH</name>
<keyword evidence="2" id="KW-1185">Reference proteome</keyword>
<proteinExistence type="predicted"/>
<evidence type="ECO:0000313" key="2">
    <source>
        <dbReference type="Proteomes" id="UP000281431"/>
    </source>
</evidence>
<accession>A0A3N6M6J3</accession>
<dbReference type="EMBL" id="REFZ01000026">
    <property type="protein sequence ID" value="RQG96214.1"/>
    <property type="molecule type" value="Genomic_DNA"/>
</dbReference>
<organism evidence="1 2">
    <name type="scientific">Natrarchaeobius chitinivorans</name>
    <dbReference type="NCBI Taxonomy" id="1679083"/>
    <lineage>
        <taxon>Archaea</taxon>
        <taxon>Methanobacteriati</taxon>
        <taxon>Methanobacteriota</taxon>
        <taxon>Stenosarchaea group</taxon>
        <taxon>Halobacteria</taxon>
        <taxon>Halobacteriales</taxon>
        <taxon>Natrialbaceae</taxon>
        <taxon>Natrarchaeobius</taxon>
    </lineage>
</organism>
<comment type="caution">
    <text evidence="1">The sequence shown here is derived from an EMBL/GenBank/DDBJ whole genome shotgun (WGS) entry which is preliminary data.</text>
</comment>
<dbReference type="Proteomes" id="UP000281431">
    <property type="component" value="Unassembled WGS sequence"/>
</dbReference>
<gene>
    <name evidence="1" type="ORF">EA472_20705</name>
</gene>
<dbReference type="AlphaFoldDB" id="A0A3N6M6J3"/>